<evidence type="ECO:0000313" key="1">
    <source>
        <dbReference type="EMBL" id="KAI4469127.1"/>
    </source>
</evidence>
<gene>
    <name evidence="1" type="ORF">MML48_2g00000687</name>
</gene>
<comment type="caution">
    <text evidence="1">The sequence shown here is derived from an EMBL/GenBank/DDBJ whole genome shotgun (WGS) entry which is preliminary data.</text>
</comment>
<protein>
    <submittedName>
        <fullName evidence="1">Uncharacterized protein</fullName>
    </submittedName>
</protein>
<sequence length="102" mass="12088">MTMLGVDEQIRYLLQWFNEWSELQRSDFLPILSEKYSNKPYVNGIVNNIANVSCQEKPMSLFQCRVCETVQRMVHIMEYGTARCILEEAHGDRRCVRRQIKT</sequence>
<evidence type="ECO:0000313" key="2">
    <source>
        <dbReference type="Proteomes" id="UP001056778"/>
    </source>
</evidence>
<organism evidence="1 2">
    <name type="scientific">Holotrichia oblita</name>
    <name type="common">Chafer beetle</name>
    <dbReference type="NCBI Taxonomy" id="644536"/>
    <lineage>
        <taxon>Eukaryota</taxon>
        <taxon>Metazoa</taxon>
        <taxon>Ecdysozoa</taxon>
        <taxon>Arthropoda</taxon>
        <taxon>Hexapoda</taxon>
        <taxon>Insecta</taxon>
        <taxon>Pterygota</taxon>
        <taxon>Neoptera</taxon>
        <taxon>Endopterygota</taxon>
        <taxon>Coleoptera</taxon>
        <taxon>Polyphaga</taxon>
        <taxon>Scarabaeiformia</taxon>
        <taxon>Scarabaeidae</taxon>
        <taxon>Melolonthinae</taxon>
        <taxon>Holotrichia</taxon>
    </lineage>
</organism>
<reference evidence="1" key="1">
    <citation type="submission" date="2022-04" db="EMBL/GenBank/DDBJ databases">
        <title>Chromosome-scale genome assembly of Holotrichia oblita Faldermann.</title>
        <authorList>
            <person name="Rongchong L."/>
        </authorList>
    </citation>
    <scope>NUCLEOTIDE SEQUENCE</scope>
    <source>
        <strain evidence="1">81SQS9</strain>
    </source>
</reference>
<dbReference type="Proteomes" id="UP001056778">
    <property type="component" value="Chromosome 2"/>
</dbReference>
<proteinExistence type="predicted"/>
<keyword evidence="2" id="KW-1185">Reference proteome</keyword>
<dbReference type="EMBL" id="CM043016">
    <property type="protein sequence ID" value="KAI4469127.1"/>
    <property type="molecule type" value="Genomic_DNA"/>
</dbReference>
<name>A0ACB9TQX0_HOLOL</name>
<accession>A0ACB9TQX0</accession>